<keyword evidence="1" id="KW-0175">Coiled coil</keyword>
<dbReference type="EMBL" id="CAKJTG010000004">
    <property type="protein sequence ID" value="CAG9607057.1"/>
    <property type="molecule type" value="Genomic_DNA"/>
</dbReference>
<reference evidence="2" key="1">
    <citation type="submission" date="2021-10" db="EMBL/GenBank/DDBJ databases">
        <authorList>
            <person name="Criscuolo A."/>
        </authorList>
    </citation>
    <scope>NUCLEOTIDE SEQUENCE</scope>
    <source>
        <strain evidence="2">CIP111885</strain>
    </source>
</reference>
<feature type="coiled-coil region" evidence="1">
    <location>
        <begin position="15"/>
        <end position="49"/>
    </location>
</feature>
<protein>
    <submittedName>
        <fullName evidence="2">Uncharacterized protein</fullName>
    </submittedName>
</protein>
<accession>A0A9C7G7P6</accession>
<keyword evidence="3" id="KW-1185">Reference proteome</keyword>
<evidence type="ECO:0000256" key="1">
    <source>
        <dbReference type="SAM" id="Coils"/>
    </source>
</evidence>
<evidence type="ECO:0000313" key="2">
    <source>
        <dbReference type="EMBL" id="CAG9607057.1"/>
    </source>
</evidence>
<proteinExistence type="predicted"/>
<gene>
    <name evidence="2" type="ORF">NEOCIP111885_00747</name>
</gene>
<organism evidence="2 3">
    <name type="scientific">Pseudoneobacillus rhizosphaerae</name>
    <dbReference type="NCBI Taxonomy" id="2880968"/>
    <lineage>
        <taxon>Bacteria</taxon>
        <taxon>Bacillati</taxon>
        <taxon>Bacillota</taxon>
        <taxon>Bacilli</taxon>
        <taxon>Bacillales</taxon>
        <taxon>Bacillaceae</taxon>
        <taxon>Pseudoneobacillus</taxon>
    </lineage>
</organism>
<comment type="caution">
    <text evidence="2">The sequence shown here is derived from an EMBL/GenBank/DDBJ whole genome shotgun (WGS) entry which is preliminary data.</text>
</comment>
<evidence type="ECO:0000313" key="3">
    <source>
        <dbReference type="Proteomes" id="UP000789845"/>
    </source>
</evidence>
<name>A0A9C7G7P6_9BACI</name>
<dbReference type="Proteomes" id="UP000789845">
    <property type="component" value="Unassembled WGS sequence"/>
</dbReference>
<dbReference type="RefSeq" id="WP_230495342.1">
    <property type="nucleotide sequence ID" value="NZ_CAKJTG010000004.1"/>
</dbReference>
<dbReference type="AlphaFoldDB" id="A0A9C7G7P6"/>
<sequence>MWFLKKRPKEIDCDCAEINRRLVLLDREIQRLERQIVRLEQQIIGQKGSESN</sequence>